<gene>
    <name evidence="2" type="ORF">NEZAVI_LOCUS6339</name>
</gene>
<dbReference type="AlphaFoldDB" id="A0A9P0H6H4"/>
<accession>A0A9P0H6H4</accession>
<feature type="transmembrane region" description="Helical" evidence="1">
    <location>
        <begin position="7"/>
        <end position="30"/>
    </location>
</feature>
<evidence type="ECO:0000313" key="3">
    <source>
        <dbReference type="Proteomes" id="UP001152798"/>
    </source>
</evidence>
<organism evidence="2 3">
    <name type="scientific">Nezara viridula</name>
    <name type="common">Southern green stink bug</name>
    <name type="synonym">Cimex viridulus</name>
    <dbReference type="NCBI Taxonomy" id="85310"/>
    <lineage>
        <taxon>Eukaryota</taxon>
        <taxon>Metazoa</taxon>
        <taxon>Ecdysozoa</taxon>
        <taxon>Arthropoda</taxon>
        <taxon>Hexapoda</taxon>
        <taxon>Insecta</taxon>
        <taxon>Pterygota</taxon>
        <taxon>Neoptera</taxon>
        <taxon>Paraneoptera</taxon>
        <taxon>Hemiptera</taxon>
        <taxon>Heteroptera</taxon>
        <taxon>Panheteroptera</taxon>
        <taxon>Pentatomomorpha</taxon>
        <taxon>Pentatomoidea</taxon>
        <taxon>Pentatomidae</taxon>
        <taxon>Pentatominae</taxon>
        <taxon>Nezara</taxon>
    </lineage>
</organism>
<dbReference type="Proteomes" id="UP001152798">
    <property type="component" value="Chromosome 3"/>
</dbReference>
<name>A0A9P0H6H4_NEZVI</name>
<proteinExistence type="predicted"/>
<dbReference type="OrthoDB" id="67317at2759"/>
<reference evidence="2" key="1">
    <citation type="submission" date="2022-01" db="EMBL/GenBank/DDBJ databases">
        <authorList>
            <person name="King R."/>
        </authorList>
    </citation>
    <scope>NUCLEOTIDE SEQUENCE</scope>
</reference>
<evidence type="ECO:0000256" key="1">
    <source>
        <dbReference type="SAM" id="Phobius"/>
    </source>
</evidence>
<feature type="transmembrane region" description="Helical" evidence="1">
    <location>
        <begin position="64"/>
        <end position="87"/>
    </location>
</feature>
<protein>
    <submittedName>
        <fullName evidence="2">Uncharacterized protein</fullName>
    </submittedName>
</protein>
<evidence type="ECO:0000313" key="2">
    <source>
        <dbReference type="EMBL" id="CAH1396231.1"/>
    </source>
</evidence>
<keyword evidence="3" id="KW-1185">Reference proteome</keyword>
<keyword evidence="1" id="KW-1133">Transmembrane helix</keyword>
<dbReference type="EMBL" id="OV725079">
    <property type="protein sequence ID" value="CAH1396231.1"/>
    <property type="molecule type" value="Genomic_DNA"/>
</dbReference>
<keyword evidence="1" id="KW-0472">Membrane</keyword>
<keyword evidence="1" id="KW-0812">Transmembrane</keyword>
<sequence>MGLCKMCCLVMTLIISVWGAVMLAVFGFFFKFRAVILLNSLGELSESTQPEEFLKEIYNYADTISLNCYISAALYAIMAFAIMLYFFKLTSPAET</sequence>